<name>A0A150P778_SORCE</name>
<feature type="region of interest" description="Disordered" evidence="1">
    <location>
        <begin position="278"/>
        <end position="366"/>
    </location>
</feature>
<dbReference type="AlphaFoldDB" id="A0A150P778"/>
<organism evidence="2 3">
    <name type="scientific">Sorangium cellulosum</name>
    <name type="common">Polyangium cellulosum</name>
    <dbReference type="NCBI Taxonomy" id="56"/>
    <lineage>
        <taxon>Bacteria</taxon>
        <taxon>Pseudomonadati</taxon>
        <taxon>Myxococcota</taxon>
        <taxon>Polyangia</taxon>
        <taxon>Polyangiales</taxon>
        <taxon>Polyangiaceae</taxon>
        <taxon>Sorangium</taxon>
    </lineage>
</organism>
<protein>
    <submittedName>
        <fullName evidence="2">Transposase</fullName>
    </submittedName>
</protein>
<evidence type="ECO:0000256" key="1">
    <source>
        <dbReference type="SAM" id="MobiDB-lite"/>
    </source>
</evidence>
<accession>A0A150P778</accession>
<evidence type="ECO:0000313" key="2">
    <source>
        <dbReference type="EMBL" id="KYF51338.1"/>
    </source>
</evidence>
<reference evidence="2 3" key="1">
    <citation type="submission" date="2014-02" db="EMBL/GenBank/DDBJ databases">
        <title>The small core and large imbalanced accessory genome model reveals a collaborative survival strategy of Sorangium cellulosum strains in nature.</title>
        <authorList>
            <person name="Han K."/>
            <person name="Peng R."/>
            <person name="Blom J."/>
            <person name="Li Y.-Z."/>
        </authorList>
    </citation>
    <scope>NUCLEOTIDE SEQUENCE [LARGE SCALE GENOMIC DNA]</scope>
    <source>
        <strain evidence="2 3">So0157-18</strain>
    </source>
</reference>
<evidence type="ECO:0000313" key="3">
    <source>
        <dbReference type="Proteomes" id="UP000075604"/>
    </source>
</evidence>
<dbReference type="Proteomes" id="UP000075604">
    <property type="component" value="Unassembled WGS sequence"/>
</dbReference>
<sequence length="366" mass="39957">MPAPLPLETRVRIASALVEGNSLRATARMVDAARGTVLDFALRLGEGCIRLHGRKVRGLAAHVIQMDEMWSFVQKKQARVTENDPAEHRDAYLYVALDANTKLAISYHVGKRDGENTEAFVKDLRARLTVVPHVTSDGWQPYIEAMFANFRGSADYGQCVKNYRGGAQRSPDHRYEPPRDPFMTKTPIFGAPKDELISTSYVERFNLQTRHTVGRTRRLCLAFSKTLRGHRAAIGLGIAAYNWVRVHGTLGTTPAVAAGLAERPWTLTELVTAALAEEETAPPVAQPLKLEPRTGEAPAPARELPGGRGWLRLVSGRSAPSASATPQPPPLAPVAVPASEPEPPPSEPPPAPKPRRMVQLSLFGDN</sequence>
<proteinExistence type="predicted"/>
<comment type="caution">
    <text evidence="2">The sequence shown here is derived from an EMBL/GenBank/DDBJ whole genome shotgun (WGS) entry which is preliminary data.</text>
</comment>
<gene>
    <name evidence="2" type="ORF">BE04_30325</name>
</gene>
<dbReference type="EMBL" id="JELX01003776">
    <property type="protein sequence ID" value="KYF51338.1"/>
    <property type="molecule type" value="Genomic_DNA"/>
</dbReference>
<feature type="compositionally biased region" description="Pro residues" evidence="1">
    <location>
        <begin position="340"/>
        <end position="352"/>
    </location>
</feature>